<evidence type="ECO:0000256" key="8">
    <source>
        <dbReference type="ARBA" id="ARBA00024799"/>
    </source>
</evidence>
<evidence type="ECO:0000256" key="9">
    <source>
        <dbReference type="ARBA" id="ARBA00047380"/>
    </source>
</evidence>
<dbReference type="SMART" id="SM00845">
    <property type="entry name" value="GatB_Yqey"/>
    <property type="match status" value="1"/>
</dbReference>
<evidence type="ECO:0000313" key="13">
    <source>
        <dbReference type="EMBL" id="MCP8351761.1"/>
    </source>
</evidence>
<dbReference type="Gene3D" id="1.10.10.410">
    <property type="match status" value="1"/>
</dbReference>
<dbReference type="Pfam" id="PF02934">
    <property type="entry name" value="GatB_N"/>
    <property type="match status" value="1"/>
</dbReference>
<dbReference type="RefSeq" id="WP_258568875.1">
    <property type="nucleotide sequence ID" value="NZ_JAKUDN010000001.1"/>
</dbReference>
<evidence type="ECO:0000256" key="7">
    <source>
        <dbReference type="ARBA" id="ARBA00022917"/>
    </source>
</evidence>
<dbReference type="PANTHER" id="PTHR11659">
    <property type="entry name" value="GLUTAMYL-TRNA GLN AMIDOTRANSFERASE SUBUNIT B MITOCHONDRIAL AND PROKARYOTIC PET112-RELATED"/>
    <property type="match status" value="1"/>
</dbReference>
<evidence type="ECO:0000256" key="2">
    <source>
        <dbReference type="ARBA" id="ARBA00011123"/>
    </source>
</evidence>
<evidence type="ECO:0000256" key="6">
    <source>
        <dbReference type="ARBA" id="ARBA00022840"/>
    </source>
</evidence>
<organism evidence="13 14">
    <name type="scientific">Candidatus Synchoanobacter obligatus</name>
    <dbReference type="NCBI Taxonomy" id="2919597"/>
    <lineage>
        <taxon>Bacteria</taxon>
        <taxon>Pseudomonadati</taxon>
        <taxon>Pseudomonadota</taxon>
        <taxon>Gammaproteobacteria</taxon>
        <taxon>Candidatus Comchoanobacterales</taxon>
        <taxon>Candidatus Comchoanobacteraceae</taxon>
        <taxon>Candidatus Synchoanobacter</taxon>
    </lineage>
</organism>
<keyword evidence="6 11" id="KW-0067">ATP-binding</keyword>
<keyword evidence="5 11" id="KW-0547">Nucleotide-binding</keyword>
<comment type="similarity">
    <text evidence="1 11">Belongs to the GatB/GatE family. GatB subfamily.</text>
</comment>
<dbReference type="InterPro" id="IPR014746">
    <property type="entry name" value="Gln_synth/guanido_kin_cat_dom"/>
</dbReference>
<dbReference type="HAMAP" id="MF_00121">
    <property type="entry name" value="GatB"/>
    <property type="match status" value="1"/>
</dbReference>
<gene>
    <name evidence="11 13" type="primary">gatB</name>
    <name evidence="13" type="ORF">MKS91_00425</name>
</gene>
<feature type="domain" description="Asn/Gln amidotransferase" evidence="12">
    <location>
        <begin position="324"/>
        <end position="471"/>
    </location>
</feature>
<evidence type="ECO:0000256" key="1">
    <source>
        <dbReference type="ARBA" id="ARBA00005306"/>
    </source>
</evidence>
<dbReference type="InterPro" id="IPR003789">
    <property type="entry name" value="Asn/Gln_tRNA_amidoTrase-B-like"/>
</dbReference>
<dbReference type="Proteomes" id="UP001320768">
    <property type="component" value="Unassembled WGS sequence"/>
</dbReference>
<dbReference type="InterPro" id="IPR006075">
    <property type="entry name" value="Asn/Gln-tRNA_Trfase_suB/E_cat"/>
</dbReference>
<evidence type="ECO:0000313" key="14">
    <source>
        <dbReference type="Proteomes" id="UP001320768"/>
    </source>
</evidence>
<dbReference type="InterPro" id="IPR004413">
    <property type="entry name" value="GatB"/>
</dbReference>
<dbReference type="InterPro" id="IPR017959">
    <property type="entry name" value="Asn/Gln-tRNA_amidoTrfase_suB/E"/>
</dbReference>
<proteinExistence type="inferred from homology"/>
<dbReference type="PANTHER" id="PTHR11659:SF0">
    <property type="entry name" value="GLUTAMYL-TRNA(GLN) AMIDOTRANSFERASE SUBUNIT B, MITOCHONDRIAL"/>
    <property type="match status" value="1"/>
</dbReference>
<dbReference type="EC" id="6.3.5.-" evidence="11"/>
<comment type="catalytic activity">
    <reaction evidence="9 11">
        <text>L-aspartyl-tRNA(Asn) + L-glutamine + ATP + H2O = L-asparaginyl-tRNA(Asn) + L-glutamate + ADP + phosphate + 2 H(+)</text>
        <dbReference type="Rhea" id="RHEA:14513"/>
        <dbReference type="Rhea" id="RHEA-COMP:9674"/>
        <dbReference type="Rhea" id="RHEA-COMP:9677"/>
        <dbReference type="ChEBI" id="CHEBI:15377"/>
        <dbReference type="ChEBI" id="CHEBI:15378"/>
        <dbReference type="ChEBI" id="CHEBI:29985"/>
        <dbReference type="ChEBI" id="CHEBI:30616"/>
        <dbReference type="ChEBI" id="CHEBI:43474"/>
        <dbReference type="ChEBI" id="CHEBI:58359"/>
        <dbReference type="ChEBI" id="CHEBI:78515"/>
        <dbReference type="ChEBI" id="CHEBI:78516"/>
        <dbReference type="ChEBI" id="CHEBI:456216"/>
    </reaction>
</comment>
<name>A0ABT1L3G0_9GAMM</name>
<evidence type="ECO:0000256" key="5">
    <source>
        <dbReference type="ARBA" id="ARBA00022741"/>
    </source>
</evidence>
<evidence type="ECO:0000256" key="4">
    <source>
        <dbReference type="ARBA" id="ARBA00022598"/>
    </source>
</evidence>
<keyword evidence="14" id="KW-1185">Reference proteome</keyword>
<evidence type="ECO:0000256" key="10">
    <source>
        <dbReference type="ARBA" id="ARBA00047913"/>
    </source>
</evidence>
<keyword evidence="7 11" id="KW-0648">Protein biosynthesis</keyword>
<dbReference type="NCBIfam" id="NF004014">
    <property type="entry name" value="PRK05477.1-4"/>
    <property type="match status" value="1"/>
</dbReference>
<dbReference type="NCBIfam" id="NF004012">
    <property type="entry name" value="PRK05477.1-2"/>
    <property type="match status" value="1"/>
</dbReference>
<accession>A0ABT1L3G0</accession>
<dbReference type="SUPFAM" id="SSF55931">
    <property type="entry name" value="Glutamine synthetase/guanido kinase"/>
    <property type="match status" value="1"/>
</dbReference>
<comment type="subunit">
    <text evidence="2 11">Heterotrimer of A, B and C subunits.</text>
</comment>
<evidence type="ECO:0000256" key="11">
    <source>
        <dbReference type="HAMAP-Rule" id="MF_00121"/>
    </source>
</evidence>
<sequence>MQIVAGIEIHIQLQTKTKAFSASPIGFGGSPNERASAIDIGMPGTLPVVNKEMLSQAIMLGTWLNSKINALNTFARKHYFYPDLPKGYQITQDENPILTGGYLEYEVKGETKRCELHHAHLEEDAGKSVHGYKHGISGVDLNRAGQPLLEIVTEPCLNNIDEIIAFLKRMHSIVTYLGICDGNMQEGSFRCDVNVSIRKDEHAPLGTRVELKNMNSFKFIQKALEFEISRQTDLLEDGKKIVQETRQYNEKTGKTESMRDKETAQDYRYFKDPDIPAVWIDDAFIAEAVARLPESPTDRLEQYVSLGVPKTEATIIAYNKPMGDYLAYLIQQDLDPKLASNWLLGPVSEHANKEGLLFNALPISAKELAELLTALRDDIVSSKMAKEVFGFMWTEQKSAATIIEEKGLKQLTNEDEIAGIIMDIIQNNPSQVDAYRNGKDKLFGFFVGQAMKATKGQANPALLNKILKDKLNA</sequence>
<keyword evidence="4 11" id="KW-0436">Ligase</keyword>
<comment type="catalytic activity">
    <reaction evidence="10 11">
        <text>L-glutamyl-tRNA(Gln) + L-glutamine + ATP + H2O = L-glutaminyl-tRNA(Gln) + L-glutamate + ADP + phosphate + H(+)</text>
        <dbReference type="Rhea" id="RHEA:17521"/>
        <dbReference type="Rhea" id="RHEA-COMP:9681"/>
        <dbReference type="Rhea" id="RHEA-COMP:9684"/>
        <dbReference type="ChEBI" id="CHEBI:15377"/>
        <dbReference type="ChEBI" id="CHEBI:15378"/>
        <dbReference type="ChEBI" id="CHEBI:29985"/>
        <dbReference type="ChEBI" id="CHEBI:30616"/>
        <dbReference type="ChEBI" id="CHEBI:43474"/>
        <dbReference type="ChEBI" id="CHEBI:58359"/>
        <dbReference type="ChEBI" id="CHEBI:78520"/>
        <dbReference type="ChEBI" id="CHEBI:78521"/>
        <dbReference type="ChEBI" id="CHEBI:456216"/>
    </reaction>
</comment>
<comment type="caution">
    <text evidence="13">The sequence shown here is derived from an EMBL/GenBank/DDBJ whole genome shotgun (WGS) entry which is preliminary data.</text>
</comment>
<evidence type="ECO:0000259" key="12">
    <source>
        <dbReference type="SMART" id="SM00845"/>
    </source>
</evidence>
<dbReference type="SUPFAM" id="SSF89095">
    <property type="entry name" value="GatB/YqeY motif"/>
    <property type="match status" value="2"/>
</dbReference>
<comment type="function">
    <text evidence="8 11">Allows the formation of correctly charged Asn-tRNA(Asn) or Gln-tRNA(Gln) through the transamidation of misacylated Asp-tRNA(Asn) or Glu-tRNA(Gln) in organisms which lack either or both of asparaginyl-tRNA or glutaminyl-tRNA synthetases. The reaction takes place in the presence of glutamine and ATP through an activated phospho-Asp-tRNA(Asn) or phospho-Glu-tRNA(Gln).</text>
</comment>
<dbReference type="NCBIfam" id="TIGR00133">
    <property type="entry name" value="gatB"/>
    <property type="match status" value="1"/>
</dbReference>
<dbReference type="InterPro" id="IPR018027">
    <property type="entry name" value="Asn/Gln_amidotransferase"/>
</dbReference>
<dbReference type="InterPro" id="IPR017958">
    <property type="entry name" value="Gln-tRNA_amidoTrfase_suB_CS"/>
</dbReference>
<protein>
    <recommendedName>
        <fullName evidence="3 11">Aspartyl/glutamyl-tRNA(Asn/Gln) amidotransferase subunit B</fullName>
        <shortName evidence="11">Asp/Glu-ADT subunit B</shortName>
        <ecNumber evidence="11">6.3.5.-</ecNumber>
    </recommendedName>
</protein>
<dbReference type="PROSITE" id="PS01234">
    <property type="entry name" value="GATB"/>
    <property type="match status" value="1"/>
</dbReference>
<evidence type="ECO:0000256" key="3">
    <source>
        <dbReference type="ARBA" id="ARBA00016923"/>
    </source>
</evidence>
<dbReference type="Pfam" id="PF02637">
    <property type="entry name" value="GatB_Yqey"/>
    <property type="match status" value="1"/>
</dbReference>
<dbReference type="EMBL" id="JAKUDN010000001">
    <property type="protein sequence ID" value="MCP8351761.1"/>
    <property type="molecule type" value="Genomic_DNA"/>
</dbReference>
<dbReference type="InterPro" id="IPR023168">
    <property type="entry name" value="GatB_Yqey_C_2"/>
</dbReference>
<reference evidence="13 14" key="1">
    <citation type="journal article" date="2022" name="Nat. Microbiol.">
        <title>The microbiome of a bacterivorous marine choanoflagellate contains a resource-demanding obligate bacterial associate.</title>
        <authorList>
            <person name="Needham D.M."/>
            <person name="Poirier C."/>
            <person name="Bachy C."/>
            <person name="George E.E."/>
            <person name="Wilken S."/>
            <person name="Yung C.C.M."/>
            <person name="Limardo A.J."/>
            <person name="Morando M."/>
            <person name="Sudek L."/>
            <person name="Malmstrom R.R."/>
            <person name="Keeling P.J."/>
            <person name="Santoro A.E."/>
            <person name="Worden A.Z."/>
        </authorList>
    </citation>
    <scope>NUCLEOTIDE SEQUENCE [LARGE SCALE GENOMIC DNA]</scope>
    <source>
        <strain evidence="13 14">Comchoano-2</strain>
    </source>
</reference>